<dbReference type="STRING" id="397948.Cmaq_0347"/>
<dbReference type="GeneID" id="5709223"/>
<dbReference type="RefSeq" id="WP_012185413.1">
    <property type="nucleotide sequence ID" value="NC_009954.1"/>
</dbReference>
<name>A8MBA3_CALMQ</name>
<keyword evidence="2" id="KW-1185">Reference proteome</keyword>
<dbReference type="HOGENOM" id="CLU_904953_0_0_2"/>
<dbReference type="KEGG" id="cma:Cmaq_0347"/>
<gene>
    <name evidence="1" type="ordered locus">Cmaq_0347</name>
</gene>
<organism evidence="1 2">
    <name type="scientific">Caldivirga maquilingensis (strain ATCC 700844 / DSM 13496 / JCM 10307 / IC-167)</name>
    <dbReference type="NCBI Taxonomy" id="397948"/>
    <lineage>
        <taxon>Archaea</taxon>
        <taxon>Thermoproteota</taxon>
        <taxon>Thermoprotei</taxon>
        <taxon>Thermoproteales</taxon>
        <taxon>Thermoproteaceae</taxon>
        <taxon>Caldivirga</taxon>
    </lineage>
</organism>
<dbReference type="EMBL" id="CP000852">
    <property type="protein sequence ID" value="ABW01193.1"/>
    <property type="molecule type" value="Genomic_DNA"/>
</dbReference>
<protein>
    <submittedName>
        <fullName evidence="1">Uncharacterized protein</fullName>
    </submittedName>
</protein>
<reference evidence="1 2" key="1">
    <citation type="submission" date="2007-10" db="EMBL/GenBank/DDBJ databases">
        <title>Complete sequence of Caldivirga maquilingensis IC-167.</title>
        <authorList>
            <consortium name="US DOE Joint Genome Institute"/>
            <person name="Copeland A."/>
            <person name="Lucas S."/>
            <person name="Lapidus A."/>
            <person name="Barry K."/>
            <person name="Glavina del Rio T."/>
            <person name="Dalin E."/>
            <person name="Tice H."/>
            <person name="Pitluck S."/>
            <person name="Saunders E."/>
            <person name="Brettin T."/>
            <person name="Bruce D."/>
            <person name="Detter J.C."/>
            <person name="Han C."/>
            <person name="Schmutz J."/>
            <person name="Larimer F."/>
            <person name="Land M."/>
            <person name="Hauser L."/>
            <person name="Kyrpides N."/>
            <person name="Ivanova N."/>
            <person name="Biddle J.F."/>
            <person name="Zhang Z."/>
            <person name="Fitz-Gibbon S.T."/>
            <person name="Lowe T.M."/>
            <person name="Saltikov C."/>
            <person name="House C.H."/>
            <person name="Richardson P."/>
        </authorList>
    </citation>
    <scope>NUCLEOTIDE SEQUENCE [LARGE SCALE GENOMIC DNA]</scope>
    <source>
        <strain evidence="2">ATCC 700844 / DSM 13496 / JCM 10307 / IC-167</strain>
    </source>
</reference>
<evidence type="ECO:0000313" key="1">
    <source>
        <dbReference type="EMBL" id="ABW01193.1"/>
    </source>
</evidence>
<sequence length="328" mass="36998">MVKVSSTLSVSELRRLGEEALSEITRHGQLVVEPVFKTLNKDLANTADRVKVFYMNFIDKYRRGKITFGEGLRNYLSIDGVENLARYLTLTASILSSIRVVRVTKFYDSISGVADYMVKFINNPVKDNGVKLAEEFVKNYGEAEFRQVNDAVKNYALSLRAVARRGGLAKEFAVIRSYINLENFIRNFMTPYSTAHRNKSVRIMIRWIAHESGAPLALKVMLRGQNKLYIPIGDMYTASAVIRSGAYLVLIDDNRVKTLYVNLSKGEVKIPYKVARVIAVKTIRRSSDPIAAEKGAYDIGFNCSNNQCTDCPIDGYCFKFTSFTINLD</sequence>
<dbReference type="AlphaFoldDB" id="A8MBA3"/>
<accession>A8MBA3</accession>
<dbReference type="Proteomes" id="UP000001137">
    <property type="component" value="Chromosome"/>
</dbReference>
<proteinExistence type="predicted"/>
<dbReference type="OrthoDB" id="26849at2157"/>
<evidence type="ECO:0000313" key="2">
    <source>
        <dbReference type="Proteomes" id="UP000001137"/>
    </source>
</evidence>
<dbReference type="eggNOG" id="arCOG05459">
    <property type="taxonomic scope" value="Archaea"/>
</dbReference>